<dbReference type="Pfam" id="PF00400">
    <property type="entry name" value="WD40"/>
    <property type="match status" value="3"/>
</dbReference>
<dbReference type="KEGG" id="som:SOMG_00965"/>
<protein>
    <submittedName>
        <fullName evidence="5">WD repeat protein, DDB1 and CUL4-associated factor Dca7</fullName>
    </submittedName>
</protein>
<dbReference type="Gene3D" id="2.130.10.10">
    <property type="entry name" value="YVTN repeat-like/Quinoprotein amine dehydrogenase"/>
    <property type="match status" value="1"/>
</dbReference>
<evidence type="ECO:0000256" key="3">
    <source>
        <dbReference type="PROSITE-ProRule" id="PRU00221"/>
    </source>
</evidence>
<feature type="repeat" description="WD" evidence="3">
    <location>
        <begin position="320"/>
        <end position="348"/>
    </location>
</feature>
<feature type="repeat" description="WD" evidence="3">
    <location>
        <begin position="206"/>
        <end position="248"/>
    </location>
</feature>
<dbReference type="InterPro" id="IPR036322">
    <property type="entry name" value="WD40_repeat_dom_sf"/>
</dbReference>
<dbReference type="GeneID" id="80874447"/>
<dbReference type="PROSITE" id="PS50082">
    <property type="entry name" value="WD_REPEATS_2"/>
    <property type="match status" value="2"/>
</dbReference>
<feature type="compositionally biased region" description="Polar residues" evidence="4">
    <location>
        <begin position="351"/>
        <end position="373"/>
    </location>
</feature>
<organism evidence="5 6">
    <name type="scientific">Schizosaccharomyces osmophilus</name>
    <dbReference type="NCBI Taxonomy" id="2545709"/>
    <lineage>
        <taxon>Eukaryota</taxon>
        <taxon>Fungi</taxon>
        <taxon>Dikarya</taxon>
        <taxon>Ascomycota</taxon>
        <taxon>Taphrinomycotina</taxon>
        <taxon>Schizosaccharomycetes</taxon>
        <taxon>Schizosaccharomycetales</taxon>
        <taxon>Schizosaccharomycetaceae</taxon>
        <taxon>Schizosaccharomyces</taxon>
    </lineage>
</organism>
<dbReference type="InterPro" id="IPR015943">
    <property type="entry name" value="WD40/YVTN_repeat-like_dom_sf"/>
</dbReference>
<dbReference type="EMBL" id="CP115611">
    <property type="protein sequence ID" value="WBW71671.1"/>
    <property type="molecule type" value="Genomic_DNA"/>
</dbReference>
<evidence type="ECO:0000313" key="5">
    <source>
        <dbReference type="EMBL" id="WBW71671.1"/>
    </source>
</evidence>
<evidence type="ECO:0000256" key="1">
    <source>
        <dbReference type="ARBA" id="ARBA00022574"/>
    </source>
</evidence>
<dbReference type="InterPro" id="IPR019775">
    <property type="entry name" value="WD40_repeat_CS"/>
</dbReference>
<sequence>MTDLRRNRYSISAGVGKSTYDSFGRFLNSPRRPFPSKFDSENERTGFDFPWTPYGLDWLKQESSTKEWVAVGSLIEEPANKIQILQVSNEENGKPEVKKSLSTANDLEYPVTKLMWNPPSLNPNASTNLLASTDQKLRIWNAPIDSESTGSLKCEAALSTQGKTHSGAPLTSLDWCKADPSLIIVSSLDTTCTVWDVAAQQSRTQLIAHDREVYDVAFIKDSMHVFVSVGADGSVRMFDLRSLDHSTIIYEGDSNHWKRTGDTDGSAGNVSRPLVRLATCDADANLMATFHHKSSDIQMIDIRTPGVAYTNLSSLRGGDVNAVSWMPNSRSKLASCGDDSMVHIWDLSRPLSTSGTPARRGSNSVTPSGTTAPISEYGTPVPTAHSTGSSTENRFSPIGSRKFESEVNNISWSGKQDSIAALYGKSLELFSL</sequence>
<evidence type="ECO:0000256" key="4">
    <source>
        <dbReference type="SAM" id="MobiDB-lite"/>
    </source>
</evidence>
<dbReference type="PROSITE" id="PS00678">
    <property type="entry name" value="WD_REPEATS_1"/>
    <property type="match status" value="1"/>
</dbReference>
<dbReference type="PANTHER" id="PTHR19919">
    <property type="entry name" value="WD REPEAT CONTAINING PROTEIN"/>
    <property type="match status" value="1"/>
</dbReference>
<proteinExistence type="predicted"/>
<dbReference type="InterPro" id="IPR045159">
    <property type="entry name" value="DCAF7-like"/>
</dbReference>
<dbReference type="InterPro" id="IPR001680">
    <property type="entry name" value="WD40_rpt"/>
</dbReference>
<dbReference type="Proteomes" id="UP001212411">
    <property type="component" value="Chromosome 1"/>
</dbReference>
<dbReference type="RefSeq" id="XP_056035914.1">
    <property type="nucleotide sequence ID" value="XM_056179758.1"/>
</dbReference>
<dbReference type="SUPFAM" id="SSF50978">
    <property type="entry name" value="WD40 repeat-like"/>
    <property type="match status" value="1"/>
</dbReference>
<dbReference type="AlphaFoldDB" id="A0AAF0ATQ1"/>
<accession>A0AAF0ATQ1</accession>
<evidence type="ECO:0000256" key="2">
    <source>
        <dbReference type="ARBA" id="ARBA00022737"/>
    </source>
</evidence>
<gene>
    <name evidence="5" type="primary">dca7</name>
    <name evidence="5" type="ORF">SOMG_00965</name>
</gene>
<feature type="compositionally biased region" description="Polar residues" evidence="4">
    <location>
        <begin position="384"/>
        <end position="394"/>
    </location>
</feature>
<keyword evidence="1 3" id="KW-0853">WD repeat</keyword>
<keyword evidence="6" id="KW-1185">Reference proteome</keyword>
<keyword evidence="2" id="KW-0677">Repeat</keyword>
<evidence type="ECO:0000313" key="6">
    <source>
        <dbReference type="Proteomes" id="UP001212411"/>
    </source>
</evidence>
<name>A0AAF0ATQ1_9SCHI</name>
<dbReference type="SMART" id="SM00320">
    <property type="entry name" value="WD40"/>
    <property type="match status" value="4"/>
</dbReference>
<reference evidence="5 6" key="1">
    <citation type="journal article" date="2023" name="G3 (Bethesda)">
        <title>A high-quality reference genome for the fission yeast Schizosaccharomyces osmophilus.</title>
        <authorList>
            <person name="Jia G.S."/>
            <person name="Zhang W.C."/>
            <person name="Liang Y."/>
            <person name="Liu X.H."/>
            <person name="Rhind N."/>
            <person name="Pidoux A."/>
            <person name="Brysch-Herzberg M."/>
            <person name="Du L.L."/>
        </authorList>
    </citation>
    <scope>NUCLEOTIDE SEQUENCE [LARGE SCALE GENOMIC DNA]</scope>
    <source>
        <strain evidence="5 6">CBS 15793</strain>
    </source>
</reference>
<feature type="region of interest" description="Disordered" evidence="4">
    <location>
        <begin position="351"/>
        <end position="397"/>
    </location>
</feature>